<evidence type="ECO:0000313" key="7">
    <source>
        <dbReference type="EnsemblMetazoa" id="HelroP187921"/>
    </source>
</evidence>
<dbReference type="OMA" id="MTKMENT"/>
<dbReference type="GO" id="GO:0042073">
    <property type="term" value="P:intraciliary transport"/>
    <property type="evidence" value="ECO:0000318"/>
    <property type="project" value="GO_Central"/>
</dbReference>
<comment type="similarity">
    <text evidence="1">Belongs to the LCA5 family.</text>
</comment>
<feature type="compositionally biased region" description="Basic and acidic residues" evidence="4">
    <location>
        <begin position="334"/>
        <end position="350"/>
    </location>
</feature>
<dbReference type="KEGG" id="hro:HELRODRAFT_187921"/>
<dbReference type="InParanoid" id="T1FPH1"/>
<dbReference type="EMBL" id="KB095811">
    <property type="protein sequence ID" value="ESO12600.1"/>
    <property type="molecule type" value="Genomic_DNA"/>
</dbReference>
<dbReference type="InterPro" id="IPR026188">
    <property type="entry name" value="Lebercilin-like"/>
</dbReference>
<reference evidence="8" key="1">
    <citation type="submission" date="2012-12" db="EMBL/GenBank/DDBJ databases">
        <authorList>
            <person name="Hellsten U."/>
            <person name="Grimwood J."/>
            <person name="Chapman J.A."/>
            <person name="Shapiro H."/>
            <person name="Aerts A."/>
            <person name="Otillar R.P."/>
            <person name="Terry A.Y."/>
            <person name="Boore J.L."/>
            <person name="Simakov O."/>
            <person name="Marletaz F."/>
            <person name="Cho S.-J."/>
            <person name="Edsinger-Gonzales E."/>
            <person name="Havlak P."/>
            <person name="Kuo D.-H."/>
            <person name="Larsson T."/>
            <person name="Lv J."/>
            <person name="Arendt D."/>
            <person name="Savage R."/>
            <person name="Osoegawa K."/>
            <person name="de Jong P."/>
            <person name="Lindberg D.R."/>
            <person name="Seaver E.C."/>
            <person name="Weisblat D.A."/>
            <person name="Putnam N.H."/>
            <person name="Grigoriev I.V."/>
            <person name="Rokhsar D.S."/>
        </authorList>
    </citation>
    <scope>NUCLEOTIDE SEQUENCE</scope>
</reference>
<gene>
    <name evidence="7" type="primary">20210718</name>
    <name evidence="6" type="ORF">HELRODRAFT_187921</name>
</gene>
<sequence>MNSQPAVNRNNKESYPKSNNKMSDEDYSDEDGSYRSGSYTESESNASYSDGGSKKTINDSKRDSKTPKKSQVHQKNPALVRGVPRGTIYKKRAAVGAGGDSVTEKVLSENKIKIGELRNKNSELLELISKYEYENRDLMRIIRKQEKQLKTFQEQENSMPVLIQRQTAESHAMYEQMRNLKEKLRNQEKKIKSADDELEQKQKQLKKMKALVDDSHLLERDELTQKLKNIEAELQNKSEIIRNLERHIENLNKNHKHELGLKKAKQQATVSEVDALRAEIDRMQMLLHEKEKELSVLNIYAQQRFQMKPPHRLTSSIRSTPVFDKQGNPQSMRGKKDTNINKERLQDHSRNQLVHNPNANVNINNVPTKQKRSNSPEIKLNKSLPNDAKVSTRFTQNMATSSTTTSTNPHAKQPNTQNKLHGINEEKTNKNREKEEIEKKIKEMERETKMKVMNQNGGGIFNSHNKKVLEESPSKDRMKAKDQQENQKEVLLNKMKEIDGSVNVSKSSSKQNVKKSIFDDDDDDLQFASYKPSFLNDTSNKSNNHNHKSSNKPVSVKKRDDLFSELFDDKHKDDDEDFIFGAKKTTSSYTTTSKSPIFFNLNTTTTNSNNSNNNNVNSRNALNSKTNHLPKKSKQSLATLNGIDSDDDDVGFRELKFK</sequence>
<dbReference type="PANTHER" id="PTHR16650">
    <property type="entry name" value="C21ORF13-RELATED"/>
    <property type="match status" value="1"/>
</dbReference>
<feature type="region of interest" description="Disordered" evidence="4">
    <location>
        <begin position="604"/>
        <end position="648"/>
    </location>
</feature>
<evidence type="ECO:0000256" key="2">
    <source>
        <dbReference type="ARBA" id="ARBA00023054"/>
    </source>
</evidence>
<feature type="region of interest" description="Disordered" evidence="4">
    <location>
        <begin position="398"/>
        <end position="435"/>
    </location>
</feature>
<dbReference type="AlphaFoldDB" id="T1FPH1"/>
<organism evidence="7 8">
    <name type="scientific">Helobdella robusta</name>
    <name type="common">Californian leech</name>
    <dbReference type="NCBI Taxonomy" id="6412"/>
    <lineage>
        <taxon>Eukaryota</taxon>
        <taxon>Metazoa</taxon>
        <taxon>Spiralia</taxon>
        <taxon>Lophotrochozoa</taxon>
        <taxon>Annelida</taxon>
        <taxon>Clitellata</taxon>
        <taxon>Hirudinea</taxon>
        <taxon>Rhynchobdellida</taxon>
        <taxon>Glossiphoniidae</taxon>
        <taxon>Helobdella</taxon>
    </lineage>
</organism>
<dbReference type="Proteomes" id="UP000015101">
    <property type="component" value="Unassembled WGS sequence"/>
</dbReference>
<feature type="region of interest" description="Disordered" evidence="4">
    <location>
        <begin position="534"/>
        <end position="556"/>
    </location>
</feature>
<dbReference type="EMBL" id="AMQM01000200">
    <property type="status" value="NOT_ANNOTATED_CDS"/>
    <property type="molecule type" value="Genomic_DNA"/>
</dbReference>
<evidence type="ECO:0000313" key="6">
    <source>
        <dbReference type="EMBL" id="ESO12600.1"/>
    </source>
</evidence>
<feature type="compositionally biased region" description="Low complexity" evidence="4">
    <location>
        <begin position="604"/>
        <end position="624"/>
    </location>
</feature>
<feature type="coiled-coil region" evidence="3">
    <location>
        <begin position="114"/>
        <end position="293"/>
    </location>
</feature>
<dbReference type="Pfam" id="PF15619">
    <property type="entry name" value="Lebercilin"/>
    <property type="match status" value="1"/>
</dbReference>
<dbReference type="EnsemblMetazoa" id="HelroT187921">
    <property type="protein sequence ID" value="HelroP187921"/>
    <property type="gene ID" value="HelroG187921"/>
</dbReference>
<feature type="compositionally biased region" description="Low complexity" evidence="4">
    <location>
        <begin position="356"/>
        <end position="367"/>
    </location>
</feature>
<protein>
    <recommendedName>
        <fullName evidence="5">Lebercilin domain-containing protein</fullName>
    </recommendedName>
</protein>
<dbReference type="eggNOG" id="ENOG502QQG3">
    <property type="taxonomic scope" value="Eukaryota"/>
</dbReference>
<dbReference type="OrthoDB" id="2123794at2759"/>
<dbReference type="GeneID" id="20210718"/>
<dbReference type="GO" id="GO:0005930">
    <property type="term" value="C:axoneme"/>
    <property type="evidence" value="ECO:0000318"/>
    <property type="project" value="GO_Central"/>
</dbReference>
<feature type="compositionally biased region" description="Basic and acidic residues" evidence="4">
    <location>
        <begin position="52"/>
        <end position="66"/>
    </location>
</feature>
<evidence type="ECO:0000313" key="8">
    <source>
        <dbReference type="Proteomes" id="UP000015101"/>
    </source>
</evidence>
<evidence type="ECO:0000256" key="3">
    <source>
        <dbReference type="SAM" id="Coils"/>
    </source>
</evidence>
<feature type="compositionally biased region" description="Basic and acidic residues" evidence="4">
    <location>
        <begin position="422"/>
        <end position="435"/>
    </location>
</feature>
<keyword evidence="2 3" id="KW-0175">Coiled coil</keyword>
<dbReference type="STRING" id="6412.T1FPH1"/>
<feature type="compositionally biased region" description="Polar residues" evidence="4">
    <location>
        <begin position="408"/>
        <end position="419"/>
    </location>
</feature>
<reference evidence="6 8" key="2">
    <citation type="journal article" date="2013" name="Nature">
        <title>Insights into bilaterian evolution from three spiralian genomes.</title>
        <authorList>
            <person name="Simakov O."/>
            <person name="Marletaz F."/>
            <person name="Cho S.J."/>
            <person name="Edsinger-Gonzales E."/>
            <person name="Havlak P."/>
            <person name="Hellsten U."/>
            <person name="Kuo D.H."/>
            <person name="Larsson T."/>
            <person name="Lv J."/>
            <person name="Arendt D."/>
            <person name="Savage R."/>
            <person name="Osoegawa K."/>
            <person name="de Jong P."/>
            <person name="Grimwood J."/>
            <person name="Chapman J.A."/>
            <person name="Shapiro H."/>
            <person name="Aerts A."/>
            <person name="Otillar R.P."/>
            <person name="Terry A.Y."/>
            <person name="Boore J.L."/>
            <person name="Grigoriev I.V."/>
            <person name="Lindberg D.R."/>
            <person name="Seaver E.C."/>
            <person name="Weisblat D.A."/>
            <person name="Putnam N.H."/>
            <person name="Rokhsar D.S."/>
        </authorList>
    </citation>
    <scope>NUCLEOTIDE SEQUENCE</scope>
</reference>
<dbReference type="RefSeq" id="XP_009009320.1">
    <property type="nucleotide sequence ID" value="XM_009011072.1"/>
</dbReference>
<dbReference type="HOGENOM" id="CLU_416960_0_0_1"/>
<proteinExistence type="inferred from homology"/>
<feature type="region of interest" description="Disordered" evidence="4">
    <location>
        <begin position="455"/>
        <end position="485"/>
    </location>
</feature>
<accession>T1FPH1</accession>
<dbReference type="CTD" id="20210718"/>
<dbReference type="PANTHER" id="PTHR16650:SF6">
    <property type="entry name" value="GH21622P"/>
    <property type="match status" value="1"/>
</dbReference>
<feature type="region of interest" description="Disordered" evidence="4">
    <location>
        <begin position="310"/>
        <end position="382"/>
    </location>
</feature>
<dbReference type="InterPro" id="IPR028933">
    <property type="entry name" value="Lebercilin_dom"/>
</dbReference>
<evidence type="ECO:0000256" key="4">
    <source>
        <dbReference type="SAM" id="MobiDB-lite"/>
    </source>
</evidence>
<feature type="compositionally biased region" description="Basic and acidic residues" evidence="4">
    <location>
        <begin position="467"/>
        <end position="485"/>
    </location>
</feature>
<name>T1FPH1_HELRO</name>
<feature type="region of interest" description="Disordered" evidence="4">
    <location>
        <begin position="1"/>
        <end position="85"/>
    </location>
</feature>
<evidence type="ECO:0000256" key="1">
    <source>
        <dbReference type="ARBA" id="ARBA00010229"/>
    </source>
</evidence>
<feature type="domain" description="Lebercilin" evidence="5">
    <location>
        <begin position="102"/>
        <end position="294"/>
    </location>
</feature>
<keyword evidence="8" id="KW-1185">Reference proteome</keyword>
<feature type="compositionally biased region" description="Polar residues" evidence="4">
    <location>
        <begin position="40"/>
        <end position="50"/>
    </location>
</feature>
<reference evidence="7" key="3">
    <citation type="submission" date="2015-06" db="UniProtKB">
        <authorList>
            <consortium name="EnsemblMetazoa"/>
        </authorList>
    </citation>
    <scope>IDENTIFICATION</scope>
</reference>
<evidence type="ECO:0000259" key="5">
    <source>
        <dbReference type="Pfam" id="PF15619"/>
    </source>
</evidence>